<comment type="similarity">
    <text evidence="1 3">Belongs to the peptidase S33 family.</text>
</comment>
<dbReference type="InterPro" id="IPR002410">
    <property type="entry name" value="Peptidase_S33"/>
</dbReference>
<dbReference type="Proteomes" id="UP001156666">
    <property type="component" value="Unassembled WGS sequence"/>
</dbReference>
<feature type="active site" description="Nucleophile" evidence="4">
    <location>
        <position position="123"/>
    </location>
</feature>
<dbReference type="Pfam" id="PF00561">
    <property type="entry name" value="Abhydrolase_1"/>
    <property type="match status" value="1"/>
</dbReference>
<dbReference type="InterPro" id="IPR000073">
    <property type="entry name" value="AB_hydrolase_1"/>
</dbReference>
<proteinExistence type="inferred from homology"/>
<dbReference type="PANTHER" id="PTHR43798">
    <property type="entry name" value="MONOACYLGLYCEROL LIPASE"/>
    <property type="match status" value="1"/>
</dbReference>
<dbReference type="InterPro" id="IPR005945">
    <property type="entry name" value="Pro_imino_pep"/>
</dbReference>
<feature type="domain" description="AB hydrolase-1" evidence="5">
    <location>
        <begin position="48"/>
        <end position="296"/>
    </location>
</feature>
<dbReference type="EMBL" id="BSOH01000037">
    <property type="protein sequence ID" value="GLR19902.1"/>
    <property type="molecule type" value="Genomic_DNA"/>
</dbReference>
<organism evidence="6 7">
    <name type="scientific">Portibacter lacus</name>
    <dbReference type="NCBI Taxonomy" id="1099794"/>
    <lineage>
        <taxon>Bacteria</taxon>
        <taxon>Pseudomonadati</taxon>
        <taxon>Bacteroidota</taxon>
        <taxon>Saprospiria</taxon>
        <taxon>Saprospirales</taxon>
        <taxon>Haliscomenobacteraceae</taxon>
        <taxon>Portibacter</taxon>
    </lineage>
</organism>
<gene>
    <name evidence="6" type="primary">pip</name>
    <name evidence="6" type="ORF">GCM10007940_45180</name>
</gene>
<dbReference type="InterPro" id="IPR050266">
    <property type="entry name" value="AB_hydrolase_sf"/>
</dbReference>
<evidence type="ECO:0000256" key="3">
    <source>
        <dbReference type="PIRNR" id="PIRNR005539"/>
    </source>
</evidence>
<dbReference type="GO" id="GO:0008233">
    <property type="term" value="F:peptidase activity"/>
    <property type="evidence" value="ECO:0007669"/>
    <property type="project" value="InterPro"/>
</dbReference>
<protein>
    <submittedName>
        <fullName evidence="6">Proline iminopeptidase</fullName>
    </submittedName>
</protein>
<dbReference type="AlphaFoldDB" id="A0AA37WGI5"/>
<dbReference type="InterPro" id="IPR029058">
    <property type="entry name" value="AB_hydrolase_fold"/>
</dbReference>
<dbReference type="PRINTS" id="PR00793">
    <property type="entry name" value="PROAMNOPTASE"/>
</dbReference>
<feature type="active site" evidence="4">
    <location>
        <position position="266"/>
    </location>
</feature>
<comment type="caution">
    <text evidence="6">The sequence shown here is derived from an EMBL/GenBank/DDBJ whole genome shotgun (WGS) entry which is preliminary data.</text>
</comment>
<evidence type="ECO:0000313" key="6">
    <source>
        <dbReference type="EMBL" id="GLR19902.1"/>
    </source>
</evidence>
<keyword evidence="2 3" id="KW-0378">Hydrolase</keyword>
<reference evidence="6" key="1">
    <citation type="journal article" date="2014" name="Int. J. Syst. Evol. Microbiol.">
        <title>Complete genome sequence of Corynebacterium casei LMG S-19264T (=DSM 44701T), isolated from a smear-ripened cheese.</title>
        <authorList>
            <consortium name="US DOE Joint Genome Institute (JGI-PGF)"/>
            <person name="Walter F."/>
            <person name="Albersmeier A."/>
            <person name="Kalinowski J."/>
            <person name="Ruckert C."/>
        </authorList>
    </citation>
    <scope>NUCLEOTIDE SEQUENCE</scope>
    <source>
        <strain evidence="6">NBRC 108769</strain>
    </source>
</reference>
<dbReference type="PANTHER" id="PTHR43798:SF33">
    <property type="entry name" value="HYDROLASE, PUTATIVE (AFU_ORTHOLOGUE AFUA_2G14860)-RELATED"/>
    <property type="match status" value="1"/>
</dbReference>
<sequence>MRIIIITLCVCSFLASVSCEKKIAKEGYVNVEGGKIWYKIVGEGKGIPLLVLHGGPGSLSCPMIPAFSRLANERPVIFYDQLGSGNSDRPTDTSLWKIDRFVNEITLLRNELELEEVHILGHSCGSTFLIEYMISQRPKGVKSVIFSSPMLSTKDWIADANLLLSELPTSIRDTISKYEALKDYTSPIYLAATDSFYIRHLSLKGWPPKTNSECEQVPKPYFNTQVYNYMWGPTEFTATGTLIDFDRTSSLDQISEPILFLAGEHDEARPETIYRYQKLAQNAAVEIIENAAHSTYNDQPQKVTEVIRGFLKNIEGD</sequence>
<evidence type="ECO:0000259" key="5">
    <source>
        <dbReference type="Pfam" id="PF00561"/>
    </source>
</evidence>
<dbReference type="GO" id="GO:0006508">
    <property type="term" value="P:proteolysis"/>
    <property type="evidence" value="ECO:0007669"/>
    <property type="project" value="InterPro"/>
</dbReference>
<feature type="active site" description="Proton donor" evidence="4">
    <location>
        <position position="293"/>
    </location>
</feature>
<reference evidence="6" key="2">
    <citation type="submission" date="2023-01" db="EMBL/GenBank/DDBJ databases">
        <title>Draft genome sequence of Portibacter lacus strain NBRC 108769.</title>
        <authorList>
            <person name="Sun Q."/>
            <person name="Mori K."/>
        </authorList>
    </citation>
    <scope>NUCLEOTIDE SEQUENCE</scope>
    <source>
        <strain evidence="6">NBRC 108769</strain>
    </source>
</reference>
<dbReference type="PIRSF" id="PIRSF005539">
    <property type="entry name" value="Pept_S33_TRI_F1"/>
    <property type="match status" value="1"/>
</dbReference>
<dbReference type="GO" id="GO:0016020">
    <property type="term" value="C:membrane"/>
    <property type="evidence" value="ECO:0007669"/>
    <property type="project" value="TreeGrafter"/>
</dbReference>
<dbReference type="Gene3D" id="3.40.50.1820">
    <property type="entry name" value="alpha/beta hydrolase"/>
    <property type="match status" value="1"/>
</dbReference>
<evidence type="ECO:0000256" key="2">
    <source>
        <dbReference type="ARBA" id="ARBA00022801"/>
    </source>
</evidence>
<dbReference type="RefSeq" id="WP_235293429.1">
    <property type="nucleotide sequence ID" value="NZ_BSOH01000037.1"/>
</dbReference>
<dbReference type="PROSITE" id="PS51257">
    <property type="entry name" value="PROKAR_LIPOPROTEIN"/>
    <property type="match status" value="1"/>
</dbReference>
<name>A0AA37WGI5_9BACT</name>
<evidence type="ECO:0000256" key="4">
    <source>
        <dbReference type="PIRSR" id="PIRSR005539-1"/>
    </source>
</evidence>
<keyword evidence="7" id="KW-1185">Reference proteome</keyword>
<evidence type="ECO:0000313" key="7">
    <source>
        <dbReference type="Proteomes" id="UP001156666"/>
    </source>
</evidence>
<dbReference type="SUPFAM" id="SSF53474">
    <property type="entry name" value="alpha/beta-Hydrolases"/>
    <property type="match status" value="1"/>
</dbReference>
<evidence type="ECO:0000256" key="1">
    <source>
        <dbReference type="ARBA" id="ARBA00010088"/>
    </source>
</evidence>
<accession>A0AA37WGI5</accession>
<dbReference type="NCBIfam" id="TIGR01250">
    <property type="entry name" value="pro_imino_pep_2"/>
    <property type="match status" value="1"/>
</dbReference>